<feature type="transmembrane region" description="Helical" evidence="8">
    <location>
        <begin position="68"/>
        <end position="90"/>
    </location>
</feature>
<keyword evidence="7 8" id="KW-0472">Membrane</keyword>
<evidence type="ECO:0000256" key="7">
    <source>
        <dbReference type="ARBA" id="ARBA00023136"/>
    </source>
</evidence>
<feature type="transmembrane region" description="Helical" evidence="8">
    <location>
        <begin position="12"/>
        <end position="32"/>
    </location>
</feature>
<dbReference type="AlphaFoldDB" id="A0A6L9MKW9"/>
<evidence type="ECO:0000256" key="2">
    <source>
        <dbReference type="ARBA" id="ARBA00010110"/>
    </source>
</evidence>
<feature type="transmembrane region" description="Helical" evidence="8">
    <location>
        <begin position="192"/>
        <end position="215"/>
    </location>
</feature>
<evidence type="ECO:0000256" key="3">
    <source>
        <dbReference type="ARBA" id="ARBA00022448"/>
    </source>
</evidence>
<comment type="caution">
    <text evidence="9">The sequence shown here is derived from an EMBL/GenBank/DDBJ whole genome shotgun (WGS) entry which is preliminary data.</text>
</comment>
<feature type="transmembrane region" description="Helical" evidence="8">
    <location>
        <begin position="38"/>
        <end position="56"/>
    </location>
</feature>
<accession>A0A6L9MKW9</accession>
<dbReference type="GO" id="GO:0015104">
    <property type="term" value="F:antimonite transmembrane transporter activity"/>
    <property type="evidence" value="ECO:0007669"/>
    <property type="project" value="TreeGrafter"/>
</dbReference>
<evidence type="ECO:0000256" key="1">
    <source>
        <dbReference type="ARBA" id="ARBA00004651"/>
    </source>
</evidence>
<feature type="transmembrane region" description="Helical" evidence="8">
    <location>
        <begin position="227"/>
        <end position="250"/>
    </location>
</feature>
<feature type="transmembrane region" description="Helical" evidence="8">
    <location>
        <begin position="162"/>
        <end position="180"/>
    </location>
</feature>
<dbReference type="InterPro" id="IPR038770">
    <property type="entry name" value="Na+/solute_symporter_sf"/>
</dbReference>
<comment type="similarity">
    <text evidence="2">Belongs to the arsenical resistance-3 (ACR3) (TC 2.A.59) family.</text>
</comment>
<keyword evidence="6 8" id="KW-1133">Transmembrane helix</keyword>
<proteinExistence type="inferred from homology"/>
<evidence type="ECO:0000256" key="6">
    <source>
        <dbReference type="ARBA" id="ARBA00022989"/>
    </source>
</evidence>
<protein>
    <submittedName>
        <fullName evidence="9">Arsenic resistance protein</fullName>
    </submittedName>
</protein>
<feature type="transmembrane region" description="Helical" evidence="8">
    <location>
        <begin position="262"/>
        <end position="283"/>
    </location>
</feature>
<evidence type="ECO:0000313" key="9">
    <source>
        <dbReference type="EMBL" id="NDV88431.1"/>
    </source>
</evidence>
<reference evidence="9 10" key="1">
    <citation type="submission" date="2020-01" db="EMBL/GenBank/DDBJ databases">
        <title>Genomes of bacteria type strains.</title>
        <authorList>
            <person name="Chen J."/>
            <person name="Zhu S."/>
            <person name="Chen J."/>
        </authorList>
    </citation>
    <scope>NUCLEOTIDE SEQUENCE [LARGE SCALE GENOMIC DNA]</scope>
    <source>
        <strain evidence="9 10">KCTC 52919</strain>
    </source>
</reference>
<feature type="transmembrane region" description="Helical" evidence="8">
    <location>
        <begin position="96"/>
        <end position="115"/>
    </location>
</feature>
<evidence type="ECO:0000256" key="8">
    <source>
        <dbReference type="SAM" id="Phobius"/>
    </source>
</evidence>
<keyword evidence="5 8" id="KW-0812">Transmembrane</keyword>
<dbReference type="PANTHER" id="PTHR43057">
    <property type="entry name" value="ARSENITE EFFLUX TRANSPORTER"/>
    <property type="match status" value="1"/>
</dbReference>
<keyword evidence="10" id="KW-1185">Reference proteome</keyword>
<dbReference type="InterPro" id="IPR002657">
    <property type="entry name" value="BilAc:Na_symport/Acr3"/>
</dbReference>
<feature type="transmembrane region" description="Helical" evidence="8">
    <location>
        <begin position="127"/>
        <end position="150"/>
    </location>
</feature>
<dbReference type="Proteomes" id="UP000476332">
    <property type="component" value="Unassembled WGS sequence"/>
</dbReference>
<gene>
    <name evidence="9" type="ORF">GTW51_17155</name>
</gene>
<evidence type="ECO:0000256" key="5">
    <source>
        <dbReference type="ARBA" id="ARBA00022692"/>
    </source>
</evidence>
<sequence>MTRQQLERHQVWLYLAAIITGLGAGTAAPAVAPFLETTLWPALGFLLYTTFTQVPLTGISRGFRDGRFIGAVLAGNFVLIPLLVWSLLLVVPDDPAIRLGVVLVLLMPCTDWYVTFTHLGGGDTPRAIAVTPVNLILQLLLLPAYLWLFMGETFLDLLAADRIATVFATLLLLPLLAAWLTEVWAGRKASRAGRIAATGWLPVPLLALVLFMIAASQVDAVFAATPVLGQVLGAFLAFLVAALLIGLALGRLARLSAPASRALIFSLGTRNSFLVLPLALALAPQWQTATVVIVFQSLVELFGMLVYLWLVPQLVPAPNG</sequence>
<evidence type="ECO:0000313" key="10">
    <source>
        <dbReference type="Proteomes" id="UP000476332"/>
    </source>
</evidence>
<keyword evidence="3" id="KW-0813">Transport</keyword>
<dbReference type="PANTHER" id="PTHR43057:SF1">
    <property type="entry name" value="ARSENICAL-RESISTANCE PROTEIN 3"/>
    <property type="match status" value="1"/>
</dbReference>
<dbReference type="Pfam" id="PF01758">
    <property type="entry name" value="SBF"/>
    <property type="match status" value="1"/>
</dbReference>
<comment type="subcellular location">
    <subcellularLocation>
        <location evidence="1">Cell membrane</location>
        <topology evidence="1">Multi-pass membrane protein</topology>
    </subcellularLocation>
</comment>
<dbReference type="RefSeq" id="WP_163045269.1">
    <property type="nucleotide sequence ID" value="NZ_JAAAMJ010000016.1"/>
</dbReference>
<evidence type="ECO:0000256" key="4">
    <source>
        <dbReference type="ARBA" id="ARBA00022475"/>
    </source>
</evidence>
<dbReference type="EMBL" id="JAAAMJ010000016">
    <property type="protein sequence ID" value="NDV88431.1"/>
    <property type="molecule type" value="Genomic_DNA"/>
</dbReference>
<dbReference type="GO" id="GO:0015105">
    <property type="term" value="F:arsenite transmembrane transporter activity"/>
    <property type="evidence" value="ECO:0007669"/>
    <property type="project" value="TreeGrafter"/>
</dbReference>
<feature type="transmembrane region" description="Helical" evidence="8">
    <location>
        <begin position="289"/>
        <end position="310"/>
    </location>
</feature>
<keyword evidence="4" id="KW-1003">Cell membrane</keyword>
<dbReference type="InterPro" id="IPR004706">
    <property type="entry name" value="Arsenical-R_Acr3"/>
</dbReference>
<name>A0A6L9MKW9_9HYPH</name>
<organism evidence="9 10">
    <name type="scientific">Aurantimonas aggregata</name>
    <dbReference type="NCBI Taxonomy" id="2047720"/>
    <lineage>
        <taxon>Bacteria</taxon>
        <taxon>Pseudomonadati</taxon>
        <taxon>Pseudomonadota</taxon>
        <taxon>Alphaproteobacteria</taxon>
        <taxon>Hyphomicrobiales</taxon>
        <taxon>Aurantimonadaceae</taxon>
        <taxon>Aurantimonas</taxon>
    </lineage>
</organism>
<dbReference type="GO" id="GO:0005886">
    <property type="term" value="C:plasma membrane"/>
    <property type="evidence" value="ECO:0007669"/>
    <property type="project" value="UniProtKB-SubCell"/>
</dbReference>
<dbReference type="GO" id="GO:0015297">
    <property type="term" value="F:antiporter activity"/>
    <property type="evidence" value="ECO:0007669"/>
    <property type="project" value="InterPro"/>
</dbReference>
<dbReference type="Gene3D" id="1.20.1530.20">
    <property type="match status" value="1"/>
</dbReference>